<comment type="caution">
    <text evidence="1">The sequence shown here is derived from an EMBL/GenBank/DDBJ whole genome shotgun (WGS) entry which is preliminary data.</text>
</comment>
<sequence length="105" mass="11735">MRPIDLAGGGDRWRTGFVQFRNGAPPLRILRNRLHAHAHVEGVGRSSCPRISRMTESKDAMLTMATQAPVTLERRIRTDLEEHVPKPCECFSFTSVVSASSSFLQ</sequence>
<gene>
    <name evidence="1" type="ORF">B296_00026077</name>
</gene>
<dbReference type="EMBL" id="AMZH03001689">
    <property type="protein sequence ID" value="RRT78397.1"/>
    <property type="molecule type" value="Genomic_DNA"/>
</dbReference>
<organism evidence="1 2">
    <name type="scientific">Ensete ventricosum</name>
    <name type="common">Abyssinian banana</name>
    <name type="synonym">Musa ensete</name>
    <dbReference type="NCBI Taxonomy" id="4639"/>
    <lineage>
        <taxon>Eukaryota</taxon>
        <taxon>Viridiplantae</taxon>
        <taxon>Streptophyta</taxon>
        <taxon>Embryophyta</taxon>
        <taxon>Tracheophyta</taxon>
        <taxon>Spermatophyta</taxon>
        <taxon>Magnoliopsida</taxon>
        <taxon>Liliopsida</taxon>
        <taxon>Zingiberales</taxon>
        <taxon>Musaceae</taxon>
        <taxon>Ensete</taxon>
    </lineage>
</organism>
<reference evidence="1 2" key="1">
    <citation type="journal article" date="2014" name="Agronomy (Basel)">
        <title>A Draft Genome Sequence for Ensete ventricosum, the Drought-Tolerant Tree Against Hunger.</title>
        <authorList>
            <person name="Harrison J."/>
            <person name="Moore K.A."/>
            <person name="Paszkiewicz K."/>
            <person name="Jones T."/>
            <person name="Grant M."/>
            <person name="Ambacheew D."/>
            <person name="Muzemil S."/>
            <person name="Studholme D.J."/>
        </authorList>
    </citation>
    <scope>NUCLEOTIDE SEQUENCE [LARGE SCALE GENOMIC DNA]</scope>
</reference>
<dbReference type="AlphaFoldDB" id="A0A427AQB1"/>
<name>A0A427AQB1_ENSVE</name>
<evidence type="ECO:0000313" key="2">
    <source>
        <dbReference type="Proteomes" id="UP000287651"/>
    </source>
</evidence>
<protein>
    <submittedName>
        <fullName evidence="1">Uncharacterized protein</fullName>
    </submittedName>
</protein>
<dbReference type="Proteomes" id="UP000287651">
    <property type="component" value="Unassembled WGS sequence"/>
</dbReference>
<proteinExistence type="predicted"/>
<evidence type="ECO:0000313" key="1">
    <source>
        <dbReference type="EMBL" id="RRT78397.1"/>
    </source>
</evidence>
<accession>A0A427AQB1</accession>